<dbReference type="AlphaFoldDB" id="A0A830GWF5"/>
<dbReference type="Proteomes" id="UP000610960">
    <property type="component" value="Unassembled WGS sequence"/>
</dbReference>
<dbReference type="SUPFAM" id="SSF53098">
    <property type="entry name" value="Ribonuclease H-like"/>
    <property type="match status" value="1"/>
</dbReference>
<dbReference type="Gene3D" id="3.90.1600.10">
    <property type="entry name" value="Palm domain of DNA polymerase"/>
    <property type="match status" value="1"/>
</dbReference>
<dbReference type="InterPro" id="IPR017964">
    <property type="entry name" value="DNA-dir_DNA_pol_B_CS"/>
</dbReference>
<dbReference type="InterPro" id="IPR036397">
    <property type="entry name" value="RNaseH_sf"/>
</dbReference>
<evidence type="ECO:0000256" key="7">
    <source>
        <dbReference type="ARBA" id="ARBA00049244"/>
    </source>
</evidence>
<evidence type="ECO:0000256" key="2">
    <source>
        <dbReference type="ARBA" id="ARBA00022679"/>
    </source>
</evidence>
<dbReference type="Gene3D" id="3.30.420.10">
    <property type="entry name" value="Ribonuclease H-like superfamily/Ribonuclease H"/>
    <property type="match status" value="1"/>
</dbReference>
<comment type="similarity">
    <text evidence="1 8">Belongs to the DNA polymerase type-B family.</text>
</comment>
<evidence type="ECO:0000259" key="10">
    <source>
        <dbReference type="Pfam" id="PF03104"/>
    </source>
</evidence>
<evidence type="ECO:0000256" key="3">
    <source>
        <dbReference type="ARBA" id="ARBA00022695"/>
    </source>
</evidence>
<evidence type="ECO:0000313" key="11">
    <source>
        <dbReference type="EMBL" id="GGP21733.1"/>
    </source>
</evidence>
<keyword evidence="12" id="KW-1185">Reference proteome</keyword>
<proteinExistence type="inferred from homology"/>
<dbReference type="InterPro" id="IPR042087">
    <property type="entry name" value="DNA_pol_B_thumb"/>
</dbReference>
<dbReference type="InterPro" id="IPR006134">
    <property type="entry name" value="DNA-dir_DNA_pol_B_multi_dom"/>
</dbReference>
<dbReference type="Gene3D" id="1.10.287.690">
    <property type="entry name" value="Helix hairpin bin"/>
    <property type="match status" value="1"/>
</dbReference>
<dbReference type="GO" id="GO:0000166">
    <property type="term" value="F:nucleotide binding"/>
    <property type="evidence" value="ECO:0007669"/>
    <property type="project" value="InterPro"/>
</dbReference>
<feature type="domain" description="DNA-directed DNA polymerase family B exonuclease" evidence="10">
    <location>
        <begin position="136"/>
        <end position="351"/>
    </location>
</feature>
<evidence type="ECO:0000256" key="1">
    <source>
        <dbReference type="ARBA" id="ARBA00005755"/>
    </source>
</evidence>
<dbReference type="EC" id="2.7.7.7" evidence="8"/>
<name>A0A830GWF5_9CREN</name>
<dbReference type="PRINTS" id="PR00106">
    <property type="entry name" value="DNAPOLB"/>
</dbReference>
<evidence type="ECO:0000256" key="4">
    <source>
        <dbReference type="ARBA" id="ARBA00022705"/>
    </source>
</evidence>
<reference evidence="11" key="1">
    <citation type="journal article" date="2014" name="Int. J. Syst. Evol. Microbiol.">
        <title>Complete genome sequence of Corynebacterium casei LMG S-19264T (=DSM 44701T), isolated from a smear-ripened cheese.</title>
        <authorList>
            <consortium name="US DOE Joint Genome Institute (JGI-PGF)"/>
            <person name="Walter F."/>
            <person name="Albersmeier A."/>
            <person name="Kalinowski J."/>
            <person name="Ruckert C."/>
        </authorList>
    </citation>
    <scope>NUCLEOTIDE SEQUENCE</scope>
    <source>
        <strain evidence="11">JCM 10088</strain>
    </source>
</reference>
<evidence type="ECO:0000256" key="5">
    <source>
        <dbReference type="ARBA" id="ARBA00022932"/>
    </source>
</evidence>
<evidence type="ECO:0000256" key="6">
    <source>
        <dbReference type="ARBA" id="ARBA00023125"/>
    </source>
</evidence>
<dbReference type="InterPro" id="IPR006133">
    <property type="entry name" value="DNA-dir_DNA_pol_B_exonuc"/>
</dbReference>
<dbReference type="InterPro" id="IPR006172">
    <property type="entry name" value="DNA-dir_DNA_pol_B"/>
</dbReference>
<keyword evidence="6 8" id="KW-0238">DNA-binding</keyword>
<comment type="caution">
    <text evidence="11">The sequence shown here is derived from an EMBL/GenBank/DDBJ whole genome shotgun (WGS) entry which is preliminary data.</text>
</comment>
<protein>
    <recommendedName>
        <fullName evidence="8">DNA polymerase</fullName>
        <ecNumber evidence="8">2.7.7.7</ecNumber>
    </recommendedName>
</protein>
<keyword evidence="3 8" id="KW-0548">Nucleotidyltransferase</keyword>
<organism evidence="11 12">
    <name type="scientific">Thermocladium modestius</name>
    <dbReference type="NCBI Taxonomy" id="62609"/>
    <lineage>
        <taxon>Archaea</taxon>
        <taxon>Thermoproteota</taxon>
        <taxon>Thermoprotei</taxon>
        <taxon>Thermoproteales</taxon>
        <taxon>Thermoproteaceae</taxon>
        <taxon>Thermocladium</taxon>
    </lineage>
</organism>
<dbReference type="Pfam" id="PF00136">
    <property type="entry name" value="DNA_pol_B"/>
    <property type="match status" value="1"/>
</dbReference>
<feature type="domain" description="DNA-directed DNA polymerase family B multifunctional" evidence="9">
    <location>
        <begin position="445"/>
        <end position="822"/>
    </location>
</feature>
<dbReference type="GO" id="GO:0006261">
    <property type="term" value="P:DNA-templated DNA replication"/>
    <property type="evidence" value="ECO:0007669"/>
    <property type="project" value="TreeGrafter"/>
</dbReference>
<sequence length="859" mass="98564">MEEEEERFRESEEEEEIQVTLVGETPSNSPPSMLLSVIYDGKSGKALAKLYDFVNDKIYFWYDNTGHRSYLLTDIPPREIIAKHKEIIGHKGFSHMEVVKKFDPLELKEKTFTKIYAKDPLSIGGRGNSIRERLQRTWEAKIKYHLSYMFDRGLVPGMFYRVENGRLVQVETAIPDEILKQGQLIYKDDKEFLAAFNEWLPLFQTPVPDLKRVAIDIEVFTPEENKIPNPKEAPYEIIAIGLAGSDGLRRVLVLRRKDMGLNDGDLNQFMSNDVEVMFFDSERELLKEFFKEMLMYPIVITFNGDNFDFTYIYNRALKLGFQKEEIPIVLTMNGEAKYILGIHIDLYKFFNSRAIETYAFNGKYKGGEKSLDIIASSLLGISKVAREKPISEMNYVELVNYNFRDALLTLHLTTYNNNLVMKLIVLMARISKTPIDDLVRSQVSAWIRNMLYFEHRRRGWLIPNKEDIQRAKGTTSTKAIIKGKKYLGAIVIDPVPGVFPNVQVLDFASLYPSIIKRWNLSYETVRCPEKEQEVNKPYPDMDHWVCMDRRGMTALLVGLLRDMRVQVYKRLAKTEQNPVLRDYYNVIQAALKVFINASYGVFGAEIFPLYCPPLAELVTALGRLSITSTLVRAMELGLSPIYGDTDSLFIFNPDKAKMEELINWVRDNLGIDIELDKTYRIIAMSSRKKNYAGILSDGSLDIKGLLGKKRNTPDFAKMAFNDVLKLFAKIESINDVQAVTGMIQEKVKEYYAKLKNKELPLNMLMIKVALSKGIEDYTANKPQHVKAALQLAPYGYKIGPGDIIFYVKTKTKEGVKPVQLARIDEIDVDKYVEYLESSLEQVLDALDIPFESIIGSKLF</sequence>
<evidence type="ECO:0000256" key="8">
    <source>
        <dbReference type="RuleBase" id="RU000442"/>
    </source>
</evidence>
<dbReference type="PANTHER" id="PTHR10322">
    <property type="entry name" value="DNA POLYMERASE CATALYTIC SUBUNIT"/>
    <property type="match status" value="1"/>
</dbReference>
<reference evidence="11" key="2">
    <citation type="submission" date="2020-09" db="EMBL/GenBank/DDBJ databases">
        <authorList>
            <person name="Sun Q."/>
            <person name="Ohkuma M."/>
        </authorList>
    </citation>
    <scope>NUCLEOTIDE SEQUENCE</scope>
    <source>
        <strain evidence="11">JCM 10088</strain>
    </source>
</reference>
<dbReference type="CDD" id="cd05783">
    <property type="entry name" value="DNA_polB_B1_exo"/>
    <property type="match status" value="1"/>
</dbReference>
<comment type="catalytic activity">
    <reaction evidence="7 8">
        <text>DNA(n) + a 2'-deoxyribonucleoside 5'-triphosphate = DNA(n+1) + diphosphate</text>
        <dbReference type="Rhea" id="RHEA:22508"/>
        <dbReference type="Rhea" id="RHEA-COMP:17339"/>
        <dbReference type="Rhea" id="RHEA-COMP:17340"/>
        <dbReference type="ChEBI" id="CHEBI:33019"/>
        <dbReference type="ChEBI" id="CHEBI:61560"/>
        <dbReference type="ChEBI" id="CHEBI:173112"/>
        <dbReference type="EC" id="2.7.7.7"/>
    </reaction>
</comment>
<dbReference type="SMART" id="SM00486">
    <property type="entry name" value="POLBc"/>
    <property type="match status" value="1"/>
</dbReference>
<keyword evidence="5 8" id="KW-0239">DNA-directed DNA polymerase</keyword>
<dbReference type="EMBL" id="BMNL01000003">
    <property type="protein sequence ID" value="GGP21733.1"/>
    <property type="molecule type" value="Genomic_DNA"/>
</dbReference>
<gene>
    <name evidence="11" type="ORF">GCM10007981_14740</name>
</gene>
<dbReference type="InterPro" id="IPR012337">
    <property type="entry name" value="RNaseH-like_sf"/>
</dbReference>
<dbReference type="SUPFAM" id="SSF56672">
    <property type="entry name" value="DNA/RNA polymerases"/>
    <property type="match status" value="1"/>
</dbReference>
<evidence type="ECO:0000259" key="9">
    <source>
        <dbReference type="Pfam" id="PF00136"/>
    </source>
</evidence>
<keyword evidence="4 8" id="KW-0235">DNA replication</keyword>
<keyword evidence="2 8" id="KW-0808">Transferase</keyword>
<dbReference type="PROSITE" id="PS00116">
    <property type="entry name" value="DNA_POLYMERASE_B"/>
    <property type="match status" value="1"/>
</dbReference>
<dbReference type="FunFam" id="1.10.287.690:FF:000011">
    <property type="entry name" value="DNA polymerase"/>
    <property type="match status" value="1"/>
</dbReference>
<dbReference type="Pfam" id="PF03104">
    <property type="entry name" value="DNA_pol_B_exo1"/>
    <property type="match status" value="1"/>
</dbReference>
<dbReference type="PANTHER" id="PTHR10322:SF20">
    <property type="entry name" value="DNA POLYMERASE 1"/>
    <property type="match status" value="1"/>
</dbReference>
<accession>A0A830GWF5</accession>
<dbReference type="InterPro" id="IPR023211">
    <property type="entry name" value="DNA_pol_palm_dom_sf"/>
</dbReference>
<dbReference type="Gene3D" id="3.30.342.10">
    <property type="entry name" value="DNA Polymerase, chain B, domain 1"/>
    <property type="match status" value="1"/>
</dbReference>
<dbReference type="OrthoDB" id="323192at2157"/>
<dbReference type="GO" id="GO:0003887">
    <property type="term" value="F:DNA-directed DNA polymerase activity"/>
    <property type="evidence" value="ECO:0007669"/>
    <property type="project" value="UniProtKB-KW"/>
</dbReference>
<dbReference type="Gene3D" id="1.10.132.60">
    <property type="entry name" value="DNA polymerase family B, C-terminal domain"/>
    <property type="match status" value="1"/>
</dbReference>
<dbReference type="GO" id="GO:0003677">
    <property type="term" value="F:DNA binding"/>
    <property type="evidence" value="ECO:0007669"/>
    <property type="project" value="UniProtKB-KW"/>
</dbReference>
<dbReference type="NCBIfam" id="NF004417">
    <property type="entry name" value="PRK05761.1-3"/>
    <property type="match status" value="1"/>
</dbReference>
<dbReference type="InterPro" id="IPR043502">
    <property type="entry name" value="DNA/RNA_pol_sf"/>
</dbReference>
<evidence type="ECO:0000313" key="12">
    <source>
        <dbReference type="Proteomes" id="UP000610960"/>
    </source>
</evidence>
<dbReference type="InterPro" id="IPR050240">
    <property type="entry name" value="DNA_pol_type-B"/>
</dbReference>